<dbReference type="GO" id="GO:0000976">
    <property type="term" value="F:transcription cis-regulatory region binding"/>
    <property type="evidence" value="ECO:0007669"/>
    <property type="project" value="TreeGrafter"/>
</dbReference>
<dbReference type="SMART" id="SM00448">
    <property type="entry name" value="REC"/>
    <property type="match status" value="1"/>
</dbReference>
<keyword evidence="6" id="KW-0804">Transcription</keyword>
<protein>
    <recommendedName>
        <fullName evidence="1">Stage 0 sporulation protein A homolog</fullName>
    </recommendedName>
</protein>
<dbReference type="InterPro" id="IPR001867">
    <property type="entry name" value="OmpR/PhoB-type_DNA-bd"/>
</dbReference>
<dbReference type="InterPro" id="IPR036388">
    <property type="entry name" value="WH-like_DNA-bd_sf"/>
</dbReference>
<dbReference type="OrthoDB" id="9790442at2"/>
<proteinExistence type="predicted"/>
<dbReference type="Pfam" id="PF00072">
    <property type="entry name" value="Response_reg"/>
    <property type="match status" value="1"/>
</dbReference>
<evidence type="ECO:0000313" key="13">
    <source>
        <dbReference type="Proteomes" id="UP000295325"/>
    </source>
</evidence>
<organism evidence="12 13">
    <name type="scientific">Fonticella tunisiensis</name>
    <dbReference type="NCBI Taxonomy" id="1096341"/>
    <lineage>
        <taxon>Bacteria</taxon>
        <taxon>Bacillati</taxon>
        <taxon>Bacillota</taxon>
        <taxon>Clostridia</taxon>
        <taxon>Eubacteriales</taxon>
        <taxon>Clostridiaceae</taxon>
        <taxon>Fonticella</taxon>
    </lineage>
</organism>
<evidence type="ECO:0000256" key="7">
    <source>
        <dbReference type="ARBA" id="ARBA00024867"/>
    </source>
</evidence>
<feature type="modified residue" description="4-aspartylphosphate" evidence="8">
    <location>
        <position position="54"/>
    </location>
</feature>
<dbReference type="Gene3D" id="1.10.10.10">
    <property type="entry name" value="Winged helix-like DNA-binding domain superfamily/Winged helix DNA-binding domain"/>
    <property type="match status" value="1"/>
</dbReference>
<feature type="domain" description="OmpR/PhoB-type" evidence="11">
    <location>
        <begin position="132"/>
        <end position="230"/>
    </location>
</feature>
<dbReference type="Gene3D" id="3.40.50.2300">
    <property type="match status" value="1"/>
</dbReference>
<dbReference type="FunFam" id="1.10.10.10:FF:000018">
    <property type="entry name" value="DNA-binding response regulator ResD"/>
    <property type="match status" value="1"/>
</dbReference>
<sequence>MKQPKILIVEDDESIRKLISRILTKEGMLTYQAENGKQALQKIDKYDFDLIILDILMDDISGYDVARAIREHDLKLPIIFLSGKKENEDIIRGLDIGADSYITKPFSPPVLCAQVRSQIKRRREILLDNTPSDFIIHGPFKFDLKNYKFYKNDIEIKLTSKEIKLIKFFMEHPNRVFSKEELYQNVWHENSVDYNSIMVYIKYLRNKIEEVPGNPKYLKTVWGIGYQFSVY</sequence>
<keyword evidence="3" id="KW-0902">Two-component regulatory system</keyword>
<keyword evidence="5 9" id="KW-0238">DNA-binding</keyword>
<dbReference type="GO" id="GO:0005829">
    <property type="term" value="C:cytosol"/>
    <property type="evidence" value="ECO:0007669"/>
    <property type="project" value="TreeGrafter"/>
</dbReference>
<keyword evidence="13" id="KW-1185">Reference proteome</keyword>
<dbReference type="SUPFAM" id="SSF52172">
    <property type="entry name" value="CheY-like"/>
    <property type="match status" value="1"/>
</dbReference>
<dbReference type="Pfam" id="PF00486">
    <property type="entry name" value="Trans_reg_C"/>
    <property type="match status" value="1"/>
</dbReference>
<dbReference type="EMBL" id="SOAZ01000003">
    <property type="protein sequence ID" value="TDT62777.1"/>
    <property type="molecule type" value="Genomic_DNA"/>
</dbReference>
<evidence type="ECO:0000256" key="8">
    <source>
        <dbReference type="PROSITE-ProRule" id="PRU00169"/>
    </source>
</evidence>
<dbReference type="RefSeq" id="WP_133627180.1">
    <property type="nucleotide sequence ID" value="NZ_SOAZ01000003.1"/>
</dbReference>
<feature type="DNA-binding region" description="OmpR/PhoB-type" evidence="9">
    <location>
        <begin position="132"/>
        <end position="230"/>
    </location>
</feature>
<dbReference type="PANTHER" id="PTHR48111">
    <property type="entry name" value="REGULATOR OF RPOS"/>
    <property type="match status" value="1"/>
</dbReference>
<dbReference type="PROSITE" id="PS50110">
    <property type="entry name" value="RESPONSE_REGULATORY"/>
    <property type="match status" value="1"/>
</dbReference>
<keyword evidence="4" id="KW-0805">Transcription regulation</keyword>
<dbReference type="PROSITE" id="PS51755">
    <property type="entry name" value="OMPR_PHOB"/>
    <property type="match status" value="1"/>
</dbReference>
<name>A0A4R7KSJ4_9CLOT</name>
<dbReference type="CDD" id="cd17574">
    <property type="entry name" value="REC_OmpR"/>
    <property type="match status" value="1"/>
</dbReference>
<evidence type="ECO:0000256" key="9">
    <source>
        <dbReference type="PROSITE-ProRule" id="PRU01091"/>
    </source>
</evidence>
<reference evidence="12 13" key="1">
    <citation type="submission" date="2019-03" db="EMBL/GenBank/DDBJ databases">
        <title>Genomic Encyclopedia of Type Strains, Phase IV (KMG-IV): sequencing the most valuable type-strain genomes for metagenomic binning, comparative biology and taxonomic classification.</title>
        <authorList>
            <person name="Goeker M."/>
        </authorList>
    </citation>
    <scope>NUCLEOTIDE SEQUENCE [LARGE SCALE GENOMIC DNA]</scope>
    <source>
        <strain evidence="12 13">DSM 24455</strain>
    </source>
</reference>
<dbReference type="InterPro" id="IPR039420">
    <property type="entry name" value="WalR-like"/>
</dbReference>
<dbReference type="Proteomes" id="UP000295325">
    <property type="component" value="Unassembled WGS sequence"/>
</dbReference>
<dbReference type="InterPro" id="IPR011006">
    <property type="entry name" value="CheY-like_superfamily"/>
</dbReference>
<gene>
    <name evidence="12" type="ORF">EDD71_10350</name>
</gene>
<evidence type="ECO:0000259" key="10">
    <source>
        <dbReference type="PROSITE" id="PS50110"/>
    </source>
</evidence>
<evidence type="ECO:0000313" key="12">
    <source>
        <dbReference type="EMBL" id="TDT62777.1"/>
    </source>
</evidence>
<comment type="function">
    <text evidence="7">May play the central regulatory role in sporulation. It may be an element of the effector pathway responsible for the activation of sporulation genes in response to nutritional stress. Spo0A may act in concert with spo0H (a sigma factor) to control the expression of some genes that are critical to the sporulation process.</text>
</comment>
<evidence type="ECO:0000256" key="5">
    <source>
        <dbReference type="ARBA" id="ARBA00023125"/>
    </source>
</evidence>
<dbReference type="PANTHER" id="PTHR48111:SF40">
    <property type="entry name" value="PHOSPHATE REGULON TRANSCRIPTIONAL REGULATORY PROTEIN PHOB"/>
    <property type="match status" value="1"/>
</dbReference>
<evidence type="ECO:0000256" key="6">
    <source>
        <dbReference type="ARBA" id="ARBA00023163"/>
    </source>
</evidence>
<evidence type="ECO:0000256" key="1">
    <source>
        <dbReference type="ARBA" id="ARBA00018672"/>
    </source>
</evidence>
<evidence type="ECO:0000256" key="4">
    <source>
        <dbReference type="ARBA" id="ARBA00023015"/>
    </source>
</evidence>
<dbReference type="InterPro" id="IPR001789">
    <property type="entry name" value="Sig_transdc_resp-reg_receiver"/>
</dbReference>
<dbReference type="SMART" id="SM00862">
    <property type="entry name" value="Trans_reg_C"/>
    <property type="match status" value="1"/>
</dbReference>
<accession>A0A4R7KSJ4</accession>
<dbReference type="CDD" id="cd00383">
    <property type="entry name" value="trans_reg_C"/>
    <property type="match status" value="1"/>
</dbReference>
<dbReference type="GO" id="GO:0006355">
    <property type="term" value="P:regulation of DNA-templated transcription"/>
    <property type="evidence" value="ECO:0007669"/>
    <property type="project" value="InterPro"/>
</dbReference>
<dbReference type="AlphaFoldDB" id="A0A4R7KSJ4"/>
<evidence type="ECO:0000256" key="3">
    <source>
        <dbReference type="ARBA" id="ARBA00023012"/>
    </source>
</evidence>
<keyword evidence="2 8" id="KW-0597">Phosphoprotein</keyword>
<dbReference type="GO" id="GO:0000156">
    <property type="term" value="F:phosphorelay response regulator activity"/>
    <property type="evidence" value="ECO:0007669"/>
    <property type="project" value="TreeGrafter"/>
</dbReference>
<comment type="caution">
    <text evidence="12">The sequence shown here is derived from an EMBL/GenBank/DDBJ whole genome shotgun (WGS) entry which is preliminary data.</text>
</comment>
<evidence type="ECO:0000259" key="11">
    <source>
        <dbReference type="PROSITE" id="PS51755"/>
    </source>
</evidence>
<feature type="domain" description="Response regulatory" evidence="10">
    <location>
        <begin position="5"/>
        <end position="119"/>
    </location>
</feature>
<dbReference type="GO" id="GO:0032993">
    <property type="term" value="C:protein-DNA complex"/>
    <property type="evidence" value="ECO:0007669"/>
    <property type="project" value="TreeGrafter"/>
</dbReference>
<evidence type="ECO:0000256" key="2">
    <source>
        <dbReference type="ARBA" id="ARBA00022553"/>
    </source>
</evidence>